<dbReference type="Proteomes" id="UP000535937">
    <property type="component" value="Unassembled WGS sequence"/>
</dbReference>
<protein>
    <submittedName>
        <fullName evidence="1">Uncharacterized protein</fullName>
    </submittedName>
</protein>
<proteinExistence type="predicted"/>
<name>A0A7W4WCE5_9GAMM</name>
<organism evidence="1 2">
    <name type="scientific">Microbulbifer rhizosphaerae</name>
    <dbReference type="NCBI Taxonomy" id="1562603"/>
    <lineage>
        <taxon>Bacteria</taxon>
        <taxon>Pseudomonadati</taxon>
        <taxon>Pseudomonadota</taxon>
        <taxon>Gammaproteobacteria</taxon>
        <taxon>Cellvibrionales</taxon>
        <taxon>Microbulbiferaceae</taxon>
        <taxon>Microbulbifer</taxon>
    </lineage>
</organism>
<evidence type="ECO:0000313" key="1">
    <source>
        <dbReference type="EMBL" id="MBB3061699.1"/>
    </source>
</evidence>
<comment type="caution">
    <text evidence="1">The sequence shown here is derived from an EMBL/GenBank/DDBJ whole genome shotgun (WGS) entry which is preliminary data.</text>
</comment>
<dbReference type="EMBL" id="JACHWZ010000011">
    <property type="protein sequence ID" value="MBB3061699.1"/>
    <property type="molecule type" value="Genomic_DNA"/>
</dbReference>
<sequence length="33" mass="3530">MPFAGQLGPRNIGLGTMVSPTEEITTLQDVSRL</sequence>
<reference evidence="1 2" key="1">
    <citation type="submission" date="2020-08" db="EMBL/GenBank/DDBJ databases">
        <title>Genomic Encyclopedia of Type Strains, Phase III (KMG-III): the genomes of soil and plant-associated and newly described type strains.</title>
        <authorList>
            <person name="Whitman W."/>
        </authorList>
    </citation>
    <scope>NUCLEOTIDE SEQUENCE [LARGE SCALE GENOMIC DNA]</scope>
    <source>
        <strain evidence="1 2">CECT 8799</strain>
    </source>
</reference>
<dbReference type="AlphaFoldDB" id="A0A7W4WCE5"/>
<evidence type="ECO:0000313" key="2">
    <source>
        <dbReference type="Proteomes" id="UP000535937"/>
    </source>
</evidence>
<keyword evidence="2" id="KW-1185">Reference proteome</keyword>
<accession>A0A7W4WCE5</accession>
<gene>
    <name evidence="1" type="ORF">FHS09_002539</name>
</gene>